<evidence type="ECO:0000256" key="10">
    <source>
        <dbReference type="ARBA" id="ARBA00023002"/>
    </source>
</evidence>
<dbReference type="Pfam" id="PF00067">
    <property type="entry name" value="p450"/>
    <property type="match status" value="1"/>
</dbReference>
<dbReference type="GO" id="GO:0005789">
    <property type="term" value="C:endoplasmic reticulum membrane"/>
    <property type="evidence" value="ECO:0007669"/>
    <property type="project" value="UniProtKB-SubCell"/>
</dbReference>
<keyword evidence="8" id="KW-0256">Endoplasmic reticulum</keyword>
<dbReference type="GO" id="GO:0005506">
    <property type="term" value="F:iron ion binding"/>
    <property type="evidence" value="ECO:0007669"/>
    <property type="project" value="InterPro"/>
</dbReference>
<gene>
    <name evidence="17" type="primary">AUGUSTUS-3.0.2_32539</name>
    <name evidence="17" type="ORF">TcasGA2_TC032539</name>
</gene>
<dbReference type="GO" id="GO:0020037">
    <property type="term" value="F:heme binding"/>
    <property type="evidence" value="ECO:0007669"/>
    <property type="project" value="InterPro"/>
</dbReference>
<dbReference type="InterPro" id="IPR036396">
    <property type="entry name" value="Cyt_P450_sf"/>
</dbReference>
<dbReference type="OMA" id="NIFIDHA"/>
<evidence type="ECO:0000256" key="7">
    <source>
        <dbReference type="ARBA" id="ARBA00022723"/>
    </source>
</evidence>
<evidence type="ECO:0000256" key="6">
    <source>
        <dbReference type="ARBA" id="ARBA00022617"/>
    </source>
</evidence>
<evidence type="ECO:0000256" key="13">
    <source>
        <dbReference type="ARBA" id="ARBA00023136"/>
    </source>
</evidence>
<keyword evidence="18" id="KW-1185">Reference proteome</keyword>
<dbReference type="GO" id="GO:0004497">
    <property type="term" value="F:monooxygenase activity"/>
    <property type="evidence" value="ECO:0007669"/>
    <property type="project" value="UniProtKB-KW"/>
</dbReference>
<dbReference type="InterPro" id="IPR002401">
    <property type="entry name" value="Cyt_P450_E_grp-I"/>
</dbReference>
<dbReference type="STRING" id="7070.A0A139WKY0"/>
<dbReference type="GO" id="GO:0016705">
    <property type="term" value="F:oxidoreductase activity, acting on paired donors, with incorporation or reduction of molecular oxygen"/>
    <property type="evidence" value="ECO:0007669"/>
    <property type="project" value="InterPro"/>
</dbReference>
<evidence type="ECO:0000313" key="17">
    <source>
        <dbReference type="EMBL" id="KYB28487.1"/>
    </source>
</evidence>
<proteinExistence type="inferred from homology"/>
<dbReference type="OrthoDB" id="1470350at2759"/>
<feature type="transmembrane region" description="Helical" evidence="16">
    <location>
        <begin position="6"/>
        <end position="23"/>
    </location>
</feature>
<evidence type="ECO:0000256" key="9">
    <source>
        <dbReference type="ARBA" id="ARBA00022848"/>
    </source>
</evidence>
<comment type="cofactor">
    <cofactor evidence="1 14">
        <name>heme</name>
        <dbReference type="ChEBI" id="CHEBI:30413"/>
    </cofactor>
</comment>
<keyword evidence="6 14" id="KW-0349">Heme</keyword>
<evidence type="ECO:0000256" key="14">
    <source>
        <dbReference type="PIRSR" id="PIRSR602401-1"/>
    </source>
</evidence>
<dbReference type="FunCoup" id="A0A139WKY0">
    <property type="interactions" value="1"/>
</dbReference>
<dbReference type="EMBL" id="KQ971326">
    <property type="protein sequence ID" value="KYB28487.1"/>
    <property type="molecule type" value="Genomic_DNA"/>
</dbReference>
<dbReference type="Gene3D" id="1.10.630.10">
    <property type="entry name" value="Cytochrome P450"/>
    <property type="match status" value="1"/>
</dbReference>
<feature type="transmembrane region" description="Helical" evidence="16">
    <location>
        <begin position="35"/>
        <end position="54"/>
    </location>
</feature>
<evidence type="ECO:0000256" key="5">
    <source>
        <dbReference type="ARBA" id="ARBA00010617"/>
    </source>
</evidence>
<keyword evidence="10 15" id="KW-0560">Oxidoreductase</keyword>
<dbReference type="eggNOG" id="KOG0157">
    <property type="taxonomic scope" value="Eukaryota"/>
</dbReference>
<comment type="subcellular location">
    <subcellularLocation>
        <location evidence="4">Endoplasmic reticulum membrane</location>
        <topology evidence="4">Peripheral membrane protein</topology>
    </subcellularLocation>
    <subcellularLocation>
        <location evidence="3">Microsome membrane</location>
        <topology evidence="3">Peripheral membrane protein</topology>
    </subcellularLocation>
</comment>
<dbReference type="PROSITE" id="PS00086">
    <property type="entry name" value="CYTOCHROME_P450"/>
    <property type="match status" value="1"/>
</dbReference>
<dbReference type="InterPro" id="IPR050196">
    <property type="entry name" value="Cytochrome_P450_Monoox"/>
</dbReference>
<comment type="function">
    <text evidence="2">May be involved in the metabolism of insect hormones and in the breakdown of synthetic insecticides.</text>
</comment>
<evidence type="ECO:0000256" key="1">
    <source>
        <dbReference type="ARBA" id="ARBA00001971"/>
    </source>
</evidence>
<keyword evidence="9" id="KW-0492">Microsome</keyword>
<feature type="binding site" description="axial binding residue" evidence="14">
    <location>
        <position position="429"/>
    </location>
    <ligand>
        <name>heme</name>
        <dbReference type="ChEBI" id="CHEBI:30413"/>
    </ligand>
    <ligandPart>
        <name>Fe</name>
        <dbReference type="ChEBI" id="CHEBI:18248"/>
    </ligandPart>
</feature>
<keyword evidence="16" id="KW-0812">Transmembrane</keyword>
<dbReference type="PANTHER" id="PTHR24291:SF189">
    <property type="entry name" value="CYTOCHROME P450 4C3-RELATED"/>
    <property type="match status" value="1"/>
</dbReference>
<dbReference type="PRINTS" id="PR00385">
    <property type="entry name" value="P450"/>
</dbReference>
<reference evidence="17 18" key="1">
    <citation type="journal article" date="2008" name="Nature">
        <title>The genome of the model beetle and pest Tribolium castaneum.</title>
        <authorList>
            <consortium name="Tribolium Genome Sequencing Consortium"/>
            <person name="Richards S."/>
            <person name="Gibbs R.A."/>
            <person name="Weinstock G.M."/>
            <person name="Brown S.J."/>
            <person name="Denell R."/>
            <person name="Beeman R.W."/>
            <person name="Gibbs R."/>
            <person name="Beeman R.W."/>
            <person name="Brown S.J."/>
            <person name="Bucher G."/>
            <person name="Friedrich M."/>
            <person name="Grimmelikhuijzen C.J."/>
            <person name="Klingler M."/>
            <person name="Lorenzen M."/>
            <person name="Richards S."/>
            <person name="Roth S."/>
            <person name="Schroder R."/>
            <person name="Tautz D."/>
            <person name="Zdobnov E.M."/>
            <person name="Muzny D."/>
            <person name="Gibbs R.A."/>
            <person name="Weinstock G.M."/>
            <person name="Attaway T."/>
            <person name="Bell S."/>
            <person name="Buhay C.J."/>
            <person name="Chandrabose M.N."/>
            <person name="Chavez D."/>
            <person name="Clerk-Blankenburg K.P."/>
            <person name="Cree A."/>
            <person name="Dao M."/>
            <person name="Davis C."/>
            <person name="Chacko J."/>
            <person name="Dinh H."/>
            <person name="Dugan-Rocha S."/>
            <person name="Fowler G."/>
            <person name="Garner T.T."/>
            <person name="Garnes J."/>
            <person name="Gnirke A."/>
            <person name="Hawes A."/>
            <person name="Hernandez J."/>
            <person name="Hines S."/>
            <person name="Holder M."/>
            <person name="Hume J."/>
            <person name="Jhangiani S.N."/>
            <person name="Joshi V."/>
            <person name="Khan Z.M."/>
            <person name="Jackson L."/>
            <person name="Kovar C."/>
            <person name="Kowis A."/>
            <person name="Lee S."/>
            <person name="Lewis L.R."/>
            <person name="Margolis J."/>
            <person name="Morgan M."/>
            <person name="Nazareth L.V."/>
            <person name="Nguyen N."/>
            <person name="Okwuonu G."/>
            <person name="Parker D."/>
            <person name="Richards S."/>
            <person name="Ruiz S.J."/>
            <person name="Santibanez J."/>
            <person name="Savard J."/>
            <person name="Scherer S.E."/>
            <person name="Schneider B."/>
            <person name="Sodergren E."/>
            <person name="Tautz D."/>
            <person name="Vattahil S."/>
            <person name="Villasana D."/>
            <person name="White C.S."/>
            <person name="Wright R."/>
            <person name="Park Y."/>
            <person name="Beeman R.W."/>
            <person name="Lord J."/>
            <person name="Oppert B."/>
            <person name="Lorenzen M."/>
            <person name="Brown S."/>
            <person name="Wang L."/>
            <person name="Savard J."/>
            <person name="Tautz D."/>
            <person name="Richards S."/>
            <person name="Weinstock G."/>
            <person name="Gibbs R.A."/>
            <person name="Liu Y."/>
            <person name="Worley K."/>
            <person name="Weinstock G."/>
            <person name="Elsik C.G."/>
            <person name="Reese J.T."/>
            <person name="Elhaik E."/>
            <person name="Landan G."/>
            <person name="Graur D."/>
            <person name="Arensburger P."/>
            <person name="Atkinson P."/>
            <person name="Beeman R.W."/>
            <person name="Beidler J."/>
            <person name="Brown S.J."/>
            <person name="Demuth J.P."/>
            <person name="Drury D.W."/>
            <person name="Du Y.Z."/>
            <person name="Fujiwara H."/>
            <person name="Lorenzen M."/>
            <person name="Maselli V."/>
            <person name="Osanai M."/>
            <person name="Park Y."/>
            <person name="Robertson H.M."/>
            <person name="Tu Z."/>
            <person name="Wang J.J."/>
            <person name="Wang S."/>
            <person name="Richards S."/>
            <person name="Song H."/>
            <person name="Zhang L."/>
            <person name="Sodergren E."/>
            <person name="Werner D."/>
            <person name="Stanke M."/>
            <person name="Morgenstern B."/>
            <person name="Solovyev V."/>
            <person name="Kosarev P."/>
            <person name="Brown G."/>
            <person name="Chen H.C."/>
            <person name="Ermolaeva O."/>
            <person name="Hlavina W."/>
            <person name="Kapustin Y."/>
            <person name="Kiryutin B."/>
            <person name="Kitts P."/>
            <person name="Maglott D."/>
            <person name="Pruitt K."/>
            <person name="Sapojnikov V."/>
            <person name="Souvorov A."/>
            <person name="Mackey A.J."/>
            <person name="Waterhouse R.M."/>
            <person name="Wyder S."/>
            <person name="Zdobnov E.M."/>
            <person name="Zdobnov E.M."/>
            <person name="Wyder S."/>
            <person name="Kriventseva E.V."/>
            <person name="Kadowaki T."/>
            <person name="Bork P."/>
            <person name="Aranda M."/>
            <person name="Bao R."/>
            <person name="Beermann A."/>
            <person name="Berns N."/>
            <person name="Bolognesi R."/>
            <person name="Bonneton F."/>
            <person name="Bopp D."/>
            <person name="Brown S.J."/>
            <person name="Bucher G."/>
            <person name="Butts T."/>
            <person name="Chaumot A."/>
            <person name="Denell R.E."/>
            <person name="Ferrier D.E."/>
            <person name="Friedrich M."/>
            <person name="Gordon C.M."/>
            <person name="Jindra M."/>
            <person name="Klingler M."/>
            <person name="Lan Q."/>
            <person name="Lattorff H.M."/>
            <person name="Laudet V."/>
            <person name="von Levetsow C."/>
            <person name="Liu Z."/>
            <person name="Lutz R."/>
            <person name="Lynch J.A."/>
            <person name="da Fonseca R.N."/>
            <person name="Posnien N."/>
            <person name="Reuter R."/>
            <person name="Roth S."/>
            <person name="Savard J."/>
            <person name="Schinko J.B."/>
            <person name="Schmitt C."/>
            <person name="Schoppmeier M."/>
            <person name="Schroder R."/>
            <person name="Shippy T.D."/>
            <person name="Simonnet F."/>
            <person name="Marques-Souza H."/>
            <person name="Tautz D."/>
            <person name="Tomoyasu Y."/>
            <person name="Trauner J."/>
            <person name="Van der Zee M."/>
            <person name="Vervoort M."/>
            <person name="Wittkopp N."/>
            <person name="Wimmer E.A."/>
            <person name="Yang X."/>
            <person name="Jones A.K."/>
            <person name="Sattelle D.B."/>
            <person name="Ebert P.R."/>
            <person name="Nelson D."/>
            <person name="Scott J.G."/>
            <person name="Beeman R.W."/>
            <person name="Muthukrishnan S."/>
            <person name="Kramer K.J."/>
            <person name="Arakane Y."/>
            <person name="Beeman R.W."/>
            <person name="Zhu Q."/>
            <person name="Hogenkamp D."/>
            <person name="Dixit R."/>
            <person name="Oppert B."/>
            <person name="Jiang H."/>
            <person name="Zou Z."/>
            <person name="Marshall J."/>
            <person name="Elpidina E."/>
            <person name="Vinokurov K."/>
            <person name="Oppert C."/>
            <person name="Zou Z."/>
            <person name="Evans J."/>
            <person name="Lu Z."/>
            <person name="Zhao P."/>
            <person name="Sumathipala N."/>
            <person name="Altincicek B."/>
            <person name="Vilcinskas A."/>
            <person name="Williams M."/>
            <person name="Hultmark D."/>
            <person name="Hetru C."/>
            <person name="Jiang H."/>
            <person name="Grimmelikhuijzen C.J."/>
            <person name="Hauser F."/>
            <person name="Cazzamali G."/>
            <person name="Williamson M."/>
            <person name="Park Y."/>
            <person name="Li B."/>
            <person name="Tanaka Y."/>
            <person name="Predel R."/>
            <person name="Neupert S."/>
            <person name="Schachtner J."/>
            <person name="Verleyen P."/>
            <person name="Raible F."/>
            <person name="Bork P."/>
            <person name="Friedrich M."/>
            <person name="Walden K.K."/>
            <person name="Robertson H.M."/>
            <person name="Angeli S."/>
            <person name="Foret S."/>
            <person name="Bucher G."/>
            <person name="Schuetz S."/>
            <person name="Maleszka R."/>
            <person name="Wimmer E.A."/>
            <person name="Beeman R.W."/>
            <person name="Lorenzen M."/>
            <person name="Tomoyasu Y."/>
            <person name="Miller S.C."/>
            <person name="Grossmann D."/>
            <person name="Bucher G."/>
        </authorList>
    </citation>
    <scope>NUCLEOTIDE SEQUENCE [LARGE SCALE GENOMIC DNA]</scope>
    <source>
        <strain evidence="17 18">Georgia GA2</strain>
    </source>
</reference>
<keyword evidence="7 14" id="KW-0479">Metal-binding</keyword>
<dbReference type="PANTHER" id="PTHR24291">
    <property type="entry name" value="CYTOCHROME P450 FAMILY 4"/>
    <property type="match status" value="1"/>
</dbReference>
<dbReference type="KEGG" id="tca:657325"/>
<evidence type="ECO:0000256" key="12">
    <source>
        <dbReference type="ARBA" id="ARBA00023033"/>
    </source>
</evidence>
<comment type="similarity">
    <text evidence="5 15">Belongs to the cytochrome P450 family.</text>
</comment>
<dbReference type="AlphaFoldDB" id="A0A139WKY0"/>
<keyword evidence="11 14" id="KW-0408">Iron</keyword>
<organism evidence="17 18">
    <name type="scientific">Tribolium castaneum</name>
    <name type="common">Red flour beetle</name>
    <dbReference type="NCBI Taxonomy" id="7070"/>
    <lineage>
        <taxon>Eukaryota</taxon>
        <taxon>Metazoa</taxon>
        <taxon>Ecdysozoa</taxon>
        <taxon>Arthropoda</taxon>
        <taxon>Hexapoda</taxon>
        <taxon>Insecta</taxon>
        <taxon>Pterygota</taxon>
        <taxon>Neoptera</taxon>
        <taxon>Endopterygota</taxon>
        <taxon>Coleoptera</taxon>
        <taxon>Polyphaga</taxon>
        <taxon>Cucujiformia</taxon>
        <taxon>Tenebrionidae</taxon>
        <taxon>Tenebrionidae incertae sedis</taxon>
        <taxon>Tribolium</taxon>
    </lineage>
</organism>
<evidence type="ECO:0000256" key="15">
    <source>
        <dbReference type="RuleBase" id="RU000461"/>
    </source>
</evidence>
<dbReference type="InParanoid" id="A0A139WKY0"/>
<evidence type="ECO:0000256" key="8">
    <source>
        <dbReference type="ARBA" id="ARBA00022824"/>
    </source>
</evidence>
<dbReference type="SUPFAM" id="SSF48264">
    <property type="entry name" value="Cytochrome P450"/>
    <property type="match status" value="1"/>
</dbReference>
<name>A0A139WKY0_TRICA</name>
<protein>
    <submittedName>
        <fullName evidence="17">Cytochrome P450 4g1-like Protein</fullName>
    </submittedName>
</protein>
<evidence type="ECO:0000256" key="4">
    <source>
        <dbReference type="ARBA" id="ARBA00004406"/>
    </source>
</evidence>
<evidence type="ECO:0000256" key="3">
    <source>
        <dbReference type="ARBA" id="ARBA00004174"/>
    </source>
</evidence>
<keyword evidence="12 15" id="KW-0503">Monooxygenase</keyword>
<accession>A0A139WKY0</accession>
<evidence type="ECO:0000313" key="18">
    <source>
        <dbReference type="Proteomes" id="UP000007266"/>
    </source>
</evidence>
<evidence type="ECO:0000256" key="2">
    <source>
        <dbReference type="ARBA" id="ARBA00003690"/>
    </source>
</evidence>
<dbReference type="InterPro" id="IPR017972">
    <property type="entry name" value="Cyt_P450_CS"/>
</dbReference>
<dbReference type="Proteomes" id="UP000007266">
    <property type="component" value="Linkage group 3"/>
</dbReference>
<keyword evidence="16" id="KW-1133">Transmembrane helix</keyword>
<keyword evidence="13 16" id="KW-0472">Membrane</keyword>
<evidence type="ECO:0000256" key="11">
    <source>
        <dbReference type="ARBA" id="ARBA00023004"/>
    </source>
</evidence>
<reference evidence="17 18" key="2">
    <citation type="journal article" date="2010" name="Nucleic Acids Res.">
        <title>BeetleBase in 2010: revisions to provide comprehensive genomic information for Tribolium castaneum.</title>
        <authorList>
            <person name="Kim H.S."/>
            <person name="Murphy T."/>
            <person name="Xia J."/>
            <person name="Caragea D."/>
            <person name="Park Y."/>
            <person name="Beeman R.W."/>
            <person name="Lorenzen M.D."/>
            <person name="Butcher S."/>
            <person name="Manak J.R."/>
            <person name="Brown S.J."/>
        </authorList>
    </citation>
    <scope>GENOME REANNOTATION</scope>
    <source>
        <strain evidence="17 18">Georgia GA2</strain>
    </source>
</reference>
<dbReference type="PRINTS" id="PR00463">
    <property type="entry name" value="EP450I"/>
</dbReference>
<dbReference type="InterPro" id="IPR001128">
    <property type="entry name" value="Cyt_P450"/>
</dbReference>
<evidence type="ECO:0000256" key="16">
    <source>
        <dbReference type="SAM" id="Phobius"/>
    </source>
</evidence>
<sequence>MYFVTPGLIFTVIALWLLWSFLWKNFFATKIKGPWAFPLIGSAYVLFGGTHNILENTVRVVSKYRPLCKLWLGNKLTIFPSNPDDIQMILNRSLEKEEGYRYIKTVFGHGLFTSPVSEWKGHRKVIVSTLNQQVLNSFMDTYNIYTRELIEKLKIDTKDGQHIDMFPIMTQCTLDIICSSIMGTQMNAMKEESQFIMWMTRVAELAIIRMFNIYLWPELFWKLSPISKESHELDQKIYNYVKTVIHNKRHKGLKSHTGKKIFLDYLVELTDREGRWTDEELTNETRSVIMAGSDATALTLSYCLVMLAMFQDIQDKVYEELCSVFGDSDRFVTVDDLPHLQYLDRFIKETLRVFPVTSMIGRELTTDMTIDGHFIPKGTSIGFPILYIHRNPEYYPDPLKFDPDRFLPEEVAKRHPCTFIPFSFGPRNCIGYRYAMMTMKVILATLLRSFKMVHTPYKEISELKIKFDIATKVDEGYPVRMELRKNVAAGTK</sequence>
<dbReference type="CDD" id="cd20628">
    <property type="entry name" value="CYP4"/>
    <property type="match status" value="1"/>
</dbReference>